<dbReference type="InterPro" id="IPR020578">
    <property type="entry name" value="Aminotrans_V_PyrdxlP_BS"/>
</dbReference>
<dbReference type="Proteomes" id="UP000664844">
    <property type="component" value="Unassembled WGS sequence"/>
</dbReference>
<feature type="domain" description="Aminotransferase class V" evidence="5">
    <location>
        <begin position="25"/>
        <end position="378"/>
    </location>
</feature>
<dbReference type="PANTHER" id="PTHR43586:SF4">
    <property type="entry name" value="ISOPENICILLIN N EPIMERASE"/>
    <property type="match status" value="1"/>
</dbReference>
<name>A0ABS3FSB3_9CYAN</name>
<dbReference type="SUPFAM" id="SSF53383">
    <property type="entry name" value="PLP-dependent transferases"/>
    <property type="match status" value="1"/>
</dbReference>
<organism evidence="6 7">
    <name type="scientific">Phormidium pseudopriestleyi FRX01</name>
    <dbReference type="NCBI Taxonomy" id="1759528"/>
    <lineage>
        <taxon>Bacteria</taxon>
        <taxon>Bacillati</taxon>
        <taxon>Cyanobacteriota</taxon>
        <taxon>Cyanophyceae</taxon>
        <taxon>Oscillatoriophycideae</taxon>
        <taxon>Oscillatoriales</taxon>
        <taxon>Oscillatoriaceae</taxon>
        <taxon>Phormidium</taxon>
    </lineage>
</organism>
<dbReference type="PANTHER" id="PTHR43586">
    <property type="entry name" value="CYSTEINE DESULFURASE"/>
    <property type="match status" value="1"/>
</dbReference>
<comment type="cofactor">
    <cofactor evidence="1 4">
        <name>pyridoxal 5'-phosphate</name>
        <dbReference type="ChEBI" id="CHEBI:597326"/>
    </cofactor>
</comment>
<dbReference type="GO" id="GO:0008483">
    <property type="term" value="F:transaminase activity"/>
    <property type="evidence" value="ECO:0007669"/>
    <property type="project" value="UniProtKB-KW"/>
</dbReference>
<evidence type="ECO:0000256" key="4">
    <source>
        <dbReference type="RuleBase" id="RU004504"/>
    </source>
</evidence>
<evidence type="ECO:0000256" key="1">
    <source>
        <dbReference type="ARBA" id="ARBA00001933"/>
    </source>
</evidence>
<dbReference type="PROSITE" id="PS00595">
    <property type="entry name" value="AA_TRANSFER_CLASS_5"/>
    <property type="match status" value="1"/>
</dbReference>
<proteinExistence type="inferred from homology"/>
<keyword evidence="6" id="KW-0808">Transferase</keyword>
<keyword evidence="6" id="KW-0032">Aminotransferase</keyword>
<keyword evidence="7" id="KW-1185">Reference proteome</keyword>
<dbReference type="Pfam" id="PF00266">
    <property type="entry name" value="Aminotran_5"/>
    <property type="match status" value="1"/>
</dbReference>
<gene>
    <name evidence="6" type="ORF">J0895_12945</name>
</gene>
<dbReference type="Gene3D" id="3.40.640.10">
    <property type="entry name" value="Type I PLP-dependent aspartate aminotransferase-like (Major domain)"/>
    <property type="match status" value="1"/>
</dbReference>
<comment type="caution">
    <text evidence="6">The sequence shown here is derived from an EMBL/GenBank/DDBJ whole genome shotgun (WGS) entry which is preliminary data.</text>
</comment>
<dbReference type="InterPro" id="IPR015424">
    <property type="entry name" value="PyrdxlP-dep_Trfase"/>
</dbReference>
<evidence type="ECO:0000256" key="2">
    <source>
        <dbReference type="ARBA" id="ARBA00022898"/>
    </source>
</evidence>
<evidence type="ECO:0000259" key="5">
    <source>
        <dbReference type="Pfam" id="PF00266"/>
    </source>
</evidence>
<sequence length="400" mass="44511">MTEDNRQQFPALKNKAYFNYGGQGPMPESALTALFHSYQSIQEKGPFTGKAGLWVNQEITATREAIASELGVNPETITLTENVSIGCNIPLWGLDWQPGDRILIGDCEHPGIIAAVDELARRFNLQVSICPLMETLNQGNPVLAIASHLHPNTRLVVLSHILWNTGQVLPLTDIVKACHEFSQKSNPSKKIRVLVDAAQSVGVLPLNLTEIGVDYYAFTGHKWWCGPEGLGGLYVSPDAAETLHPTFIGWRSIAMNSTGYGVGFKSDGRRFELATSAYPLLAGLRNAIAFHHDIGTPEDRYDRIQALSHQLWTKLRNLPDIVCLKSTPPEAGLVSFQFNETLRKSGANHDKLVKFLEKEHRVMVRTILNPDCVRACVHYFTLESEIERLIQGIQDYCQQI</sequence>
<dbReference type="InterPro" id="IPR015421">
    <property type="entry name" value="PyrdxlP-dep_Trfase_major"/>
</dbReference>
<evidence type="ECO:0000313" key="7">
    <source>
        <dbReference type="Proteomes" id="UP000664844"/>
    </source>
</evidence>
<dbReference type="EMBL" id="JAFLQW010000343">
    <property type="protein sequence ID" value="MBO0350002.1"/>
    <property type="molecule type" value="Genomic_DNA"/>
</dbReference>
<dbReference type="InterPro" id="IPR000192">
    <property type="entry name" value="Aminotrans_V_dom"/>
</dbReference>
<dbReference type="InterPro" id="IPR015422">
    <property type="entry name" value="PyrdxlP-dep_Trfase_small"/>
</dbReference>
<accession>A0ABS3FSB3</accession>
<keyword evidence="2" id="KW-0663">Pyridoxal phosphate</keyword>
<reference evidence="6 7" key="1">
    <citation type="submission" date="2021-03" db="EMBL/GenBank/DDBJ databases">
        <title>Metabolic Capacity of the Antarctic Cyanobacterium Phormidium pseudopriestleyi that Sustains Oxygenic Photosynthesis in the Presence of Hydrogen Sulfide.</title>
        <authorList>
            <person name="Lumian J.E."/>
            <person name="Jungblut A.D."/>
            <person name="Dillon M.L."/>
            <person name="Hawes I."/>
            <person name="Doran P.T."/>
            <person name="Mackey T.J."/>
            <person name="Dick G.J."/>
            <person name="Grettenberger C.L."/>
            <person name="Sumner D.Y."/>
        </authorList>
    </citation>
    <scope>NUCLEOTIDE SEQUENCE [LARGE SCALE GENOMIC DNA]</scope>
    <source>
        <strain evidence="6 7">FRX01</strain>
    </source>
</reference>
<evidence type="ECO:0000256" key="3">
    <source>
        <dbReference type="RuleBase" id="RU004075"/>
    </source>
</evidence>
<evidence type="ECO:0000313" key="6">
    <source>
        <dbReference type="EMBL" id="MBO0350002.1"/>
    </source>
</evidence>
<dbReference type="Gene3D" id="3.90.1150.10">
    <property type="entry name" value="Aspartate Aminotransferase, domain 1"/>
    <property type="match status" value="1"/>
</dbReference>
<dbReference type="RefSeq" id="WP_207088505.1">
    <property type="nucleotide sequence ID" value="NZ_JAFLQW010000343.1"/>
</dbReference>
<comment type="similarity">
    <text evidence="3">Belongs to the class-V pyridoxal-phosphate-dependent aminotransferase family.</text>
</comment>
<protein>
    <submittedName>
        <fullName evidence="6">Aminotransferase class V-fold PLP-dependent enzyme</fullName>
    </submittedName>
</protein>